<evidence type="ECO:0000313" key="10">
    <source>
        <dbReference type="EMBL" id="MDW8801884.1"/>
    </source>
</evidence>
<dbReference type="EMBL" id="JARUJP010000013">
    <property type="protein sequence ID" value="MDW8801884.1"/>
    <property type="molecule type" value="Genomic_DNA"/>
</dbReference>
<dbReference type="RefSeq" id="WP_318798290.1">
    <property type="nucleotide sequence ID" value="NZ_JARUJP010000013.1"/>
</dbReference>
<evidence type="ECO:0000256" key="6">
    <source>
        <dbReference type="ARBA" id="ARBA00023136"/>
    </source>
</evidence>
<dbReference type="SUPFAM" id="SSF103088">
    <property type="entry name" value="OmpA-like"/>
    <property type="match status" value="1"/>
</dbReference>
<comment type="caution">
    <text evidence="10">The sequence shown here is derived from an EMBL/GenBank/DDBJ whole genome shotgun (WGS) entry which is preliminary data.</text>
</comment>
<feature type="transmembrane region" description="Helical" evidence="8">
    <location>
        <begin position="20"/>
        <end position="39"/>
    </location>
</feature>
<evidence type="ECO:0000256" key="1">
    <source>
        <dbReference type="ARBA" id="ARBA00004162"/>
    </source>
</evidence>
<comment type="similarity">
    <text evidence="2">Belongs to the MotB family.</text>
</comment>
<accession>A0ABU4JVB3</accession>
<evidence type="ECO:0000313" key="11">
    <source>
        <dbReference type="Proteomes" id="UP001281656"/>
    </source>
</evidence>
<dbReference type="InterPro" id="IPR036737">
    <property type="entry name" value="OmpA-like_sf"/>
</dbReference>
<sequence>MDDKFKFNDDDDGGGGNEWLATYGDLVTLLLCFFILLYSMSSVDSHKFKAIKASLSDIGVAEQKESLNPSVGDSISKIDTAQATKDMNNIYKQVKKVVDEKGLKSQVTISNRDDGILLQFQDEFLFDIGKAVLKDNSRSLLRQIASILREYNKQVKIEGHTDNIPIKNSEYKSNWELSTARAISVVRLFTDELPEGERLDAKKFEVSGYGEHHPVALNDSEEGRHKNRRIEIFIKKDRSK</sequence>
<keyword evidence="6 7" id="KW-0472">Membrane</keyword>
<comment type="subcellular location">
    <subcellularLocation>
        <location evidence="1">Cell membrane</location>
        <topology evidence="1">Single-pass membrane protein</topology>
    </subcellularLocation>
</comment>
<name>A0ABU4JVB3_9CLOT</name>
<organism evidence="10 11">
    <name type="scientific">Clostridium tanneri</name>
    <dbReference type="NCBI Taxonomy" id="3037988"/>
    <lineage>
        <taxon>Bacteria</taxon>
        <taxon>Bacillati</taxon>
        <taxon>Bacillota</taxon>
        <taxon>Clostridia</taxon>
        <taxon>Eubacteriales</taxon>
        <taxon>Clostridiaceae</taxon>
        <taxon>Clostridium</taxon>
    </lineage>
</organism>
<feature type="domain" description="OmpA-like" evidence="9">
    <location>
        <begin position="113"/>
        <end position="238"/>
    </location>
</feature>
<dbReference type="Pfam" id="PF00691">
    <property type="entry name" value="OmpA"/>
    <property type="match status" value="1"/>
</dbReference>
<proteinExistence type="inferred from homology"/>
<evidence type="ECO:0000256" key="8">
    <source>
        <dbReference type="SAM" id="Phobius"/>
    </source>
</evidence>
<dbReference type="Gene3D" id="3.30.1330.60">
    <property type="entry name" value="OmpA-like domain"/>
    <property type="match status" value="1"/>
</dbReference>
<evidence type="ECO:0000256" key="7">
    <source>
        <dbReference type="PROSITE-ProRule" id="PRU00473"/>
    </source>
</evidence>
<dbReference type="PROSITE" id="PS51123">
    <property type="entry name" value="OMPA_2"/>
    <property type="match status" value="1"/>
</dbReference>
<dbReference type="PANTHER" id="PTHR30329">
    <property type="entry name" value="STATOR ELEMENT OF FLAGELLAR MOTOR COMPLEX"/>
    <property type="match status" value="1"/>
</dbReference>
<dbReference type="CDD" id="cd07185">
    <property type="entry name" value="OmpA_C-like"/>
    <property type="match status" value="1"/>
</dbReference>
<evidence type="ECO:0000256" key="4">
    <source>
        <dbReference type="ARBA" id="ARBA00022692"/>
    </source>
</evidence>
<dbReference type="InterPro" id="IPR025713">
    <property type="entry name" value="MotB-like_N_dom"/>
</dbReference>
<dbReference type="Proteomes" id="UP001281656">
    <property type="component" value="Unassembled WGS sequence"/>
</dbReference>
<dbReference type="PANTHER" id="PTHR30329:SF21">
    <property type="entry name" value="LIPOPROTEIN YIAD-RELATED"/>
    <property type="match status" value="1"/>
</dbReference>
<keyword evidence="11" id="KW-1185">Reference proteome</keyword>
<evidence type="ECO:0000259" key="9">
    <source>
        <dbReference type="PROSITE" id="PS51123"/>
    </source>
</evidence>
<evidence type="ECO:0000256" key="3">
    <source>
        <dbReference type="ARBA" id="ARBA00022475"/>
    </source>
</evidence>
<reference evidence="10 11" key="1">
    <citation type="submission" date="2023-04" db="EMBL/GenBank/DDBJ databases">
        <title>Clostridium tannerae sp. nov., isolated from the fecal material of an alpaca.</title>
        <authorList>
            <person name="Miller S."/>
            <person name="Hendry M."/>
            <person name="King J."/>
            <person name="Sankaranarayanan K."/>
            <person name="Lawson P.A."/>
        </authorList>
    </citation>
    <scope>NUCLEOTIDE SEQUENCE [LARGE SCALE GENOMIC DNA]</scope>
    <source>
        <strain evidence="10 11">A1-XYC3</strain>
    </source>
</reference>
<gene>
    <name evidence="10" type="ORF">P8V03_12075</name>
</gene>
<keyword evidence="4 8" id="KW-0812">Transmembrane</keyword>
<dbReference type="InterPro" id="IPR050330">
    <property type="entry name" value="Bact_OuterMem_StrucFunc"/>
</dbReference>
<dbReference type="Pfam" id="PF13677">
    <property type="entry name" value="MotB_plug"/>
    <property type="match status" value="1"/>
</dbReference>
<evidence type="ECO:0000256" key="5">
    <source>
        <dbReference type="ARBA" id="ARBA00022989"/>
    </source>
</evidence>
<protein>
    <submittedName>
        <fullName evidence="10">OmpA family protein</fullName>
    </submittedName>
</protein>
<evidence type="ECO:0000256" key="2">
    <source>
        <dbReference type="ARBA" id="ARBA00008914"/>
    </source>
</evidence>
<keyword evidence="5 8" id="KW-1133">Transmembrane helix</keyword>
<dbReference type="InterPro" id="IPR006665">
    <property type="entry name" value="OmpA-like"/>
</dbReference>
<keyword evidence="3" id="KW-1003">Cell membrane</keyword>